<dbReference type="SUPFAM" id="SSF53254">
    <property type="entry name" value="Phosphoglycerate mutase-like"/>
    <property type="match status" value="1"/>
</dbReference>
<dbReference type="Gene3D" id="3.40.50.300">
    <property type="entry name" value="P-loop containing nucleotide triphosphate hydrolases"/>
    <property type="match status" value="1"/>
</dbReference>
<comment type="caution">
    <text evidence="7">The sequence shown here is derived from an EMBL/GenBank/DDBJ whole genome shotgun (WGS) entry which is preliminary data.</text>
</comment>
<dbReference type="InterPro" id="IPR027417">
    <property type="entry name" value="P-loop_NTPase"/>
</dbReference>
<dbReference type="InterPro" id="IPR000560">
    <property type="entry name" value="His_Pase_clade-2"/>
</dbReference>
<evidence type="ECO:0000256" key="2">
    <source>
        <dbReference type="ARBA" id="ARBA00005375"/>
    </source>
</evidence>
<organism evidence="7 8">
    <name type="scientific">Pseudolycoriella hygida</name>
    <dbReference type="NCBI Taxonomy" id="35572"/>
    <lineage>
        <taxon>Eukaryota</taxon>
        <taxon>Metazoa</taxon>
        <taxon>Ecdysozoa</taxon>
        <taxon>Arthropoda</taxon>
        <taxon>Hexapoda</taxon>
        <taxon>Insecta</taxon>
        <taxon>Pterygota</taxon>
        <taxon>Neoptera</taxon>
        <taxon>Endopterygota</taxon>
        <taxon>Diptera</taxon>
        <taxon>Nematocera</taxon>
        <taxon>Sciaroidea</taxon>
        <taxon>Sciaridae</taxon>
        <taxon>Pseudolycoriella</taxon>
    </lineage>
</organism>
<dbReference type="InterPro" id="IPR033379">
    <property type="entry name" value="Acid_Pase_AS"/>
</dbReference>
<keyword evidence="3" id="KW-0378">Hydrolase</keyword>
<dbReference type="PANTHER" id="PTHR11567:SF110">
    <property type="entry name" value="2-PHOSPHOXYLOSE PHOSPHATASE 1"/>
    <property type="match status" value="1"/>
</dbReference>
<dbReference type="GO" id="GO:0005525">
    <property type="term" value="F:GTP binding"/>
    <property type="evidence" value="ECO:0007669"/>
    <property type="project" value="InterPro"/>
</dbReference>
<dbReference type="GO" id="GO:0003924">
    <property type="term" value="F:GTPase activity"/>
    <property type="evidence" value="ECO:0007669"/>
    <property type="project" value="InterPro"/>
</dbReference>
<dbReference type="InterPro" id="IPR001806">
    <property type="entry name" value="Small_GTPase"/>
</dbReference>
<dbReference type="GO" id="GO:0006024">
    <property type="term" value="P:glycosaminoglycan biosynthetic process"/>
    <property type="evidence" value="ECO:0007669"/>
    <property type="project" value="TreeGrafter"/>
</dbReference>
<keyword evidence="8" id="KW-1185">Reference proteome</keyword>
<dbReference type="AlphaFoldDB" id="A0A9Q0N9E5"/>
<evidence type="ECO:0000256" key="5">
    <source>
        <dbReference type="ARBA" id="ARBA00040357"/>
    </source>
</evidence>
<dbReference type="GO" id="GO:0050650">
    <property type="term" value="P:chondroitin sulfate proteoglycan biosynthetic process"/>
    <property type="evidence" value="ECO:0007669"/>
    <property type="project" value="TreeGrafter"/>
</dbReference>
<sequence length="704" mass="79664">MDEDVWWSIQLQLYIQIYNYWRYGSWKILHSASIYGEKIYGQLSSHNRRGIRHKNNRSCWSKNKATSLGYRSTYNHLSSWLTDTRNLTNPSTVIFLIGNKADLESTREVTYEEAKQFADENGLMFVETSAMSGQNVEEAFLETARKIYQNIQDGRLDLNASESGVQHKPSQPGMYKYIGATNFTAILTVKQYNHYLQKEESSKLQKYQQDCNPIESIVRQDDGGMLEGWNLQGVLLLTRHGDRGPMSHIKGMSLVDCGQENDPLLNKYKTFLANVTNGATGLGVSHPTWTKTGPFHSFPLLPAFAKNCMLGQLTYKGISQLLHVGEILRQIYGNQLGLLSRPYVQRPANNTSQPNFLSDEIIVYSTRYRRTFQSAMALMYSFLPIERWQSLSIRESHSLAFCFSDCACPQADYLNNQMEKYTVKQLSKHPKVAAAVQWIGANLLQNPSTKLKAMEVRDAVLSIICHKAEFPCKNSLNVNGDIVGQIASTTDPSEIINIDQDDGGSDVGAEGNKINVDSDVVETADSGTSGCIDSNHVTTLLAYTNYQGQKEAEHKFTKHQGILRAYGIIRNIVNYMIKMVSGDKTKFVLYSGHDRTIQFLTAALGIKSQTYMIPYAARVIFEMYKSDKETEFYFRLVYNGVDVTREIDFCEGGKSLKVTKDSRGQKADLCPIENIIRFIHDDYFTSLNATNFKDACTVQKKNEF</sequence>
<dbReference type="EMBL" id="WJQU01000001">
    <property type="protein sequence ID" value="KAJ6646232.1"/>
    <property type="molecule type" value="Genomic_DNA"/>
</dbReference>
<evidence type="ECO:0000256" key="1">
    <source>
        <dbReference type="ARBA" id="ARBA00000032"/>
    </source>
</evidence>
<name>A0A9Q0N9E5_9DIPT</name>
<evidence type="ECO:0000256" key="3">
    <source>
        <dbReference type="ARBA" id="ARBA00022801"/>
    </source>
</evidence>
<comment type="catalytic activity">
    <reaction evidence="1">
        <text>a phosphate monoester + H2O = an alcohol + phosphate</text>
        <dbReference type="Rhea" id="RHEA:15017"/>
        <dbReference type="ChEBI" id="CHEBI:15377"/>
        <dbReference type="ChEBI" id="CHEBI:30879"/>
        <dbReference type="ChEBI" id="CHEBI:43474"/>
        <dbReference type="ChEBI" id="CHEBI:67140"/>
        <dbReference type="EC" id="3.1.3.2"/>
    </reaction>
</comment>
<proteinExistence type="inferred from homology"/>
<dbReference type="SMART" id="SM00175">
    <property type="entry name" value="RAB"/>
    <property type="match status" value="1"/>
</dbReference>
<dbReference type="CDD" id="cd07061">
    <property type="entry name" value="HP_HAP_like"/>
    <property type="match status" value="1"/>
</dbReference>
<gene>
    <name evidence="7" type="primary">RAB14</name>
    <name evidence="7" type="ORF">Bhyg_01443</name>
</gene>
<evidence type="ECO:0000256" key="6">
    <source>
        <dbReference type="ARBA" id="ARBA00041499"/>
    </source>
</evidence>
<dbReference type="PANTHER" id="PTHR11567">
    <property type="entry name" value="ACID PHOSPHATASE-RELATED"/>
    <property type="match status" value="1"/>
</dbReference>
<dbReference type="SMART" id="SM00173">
    <property type="entry name" value="RAS"/>
    <property type="match status" value="1"/>
</dbReference>
<accession>A0A9Q0N9E5</accession>
<dbReference type="Pfam" id="PF00071">
    <property type="entry name" value="Ras"/>
    <property type="match status" value="1"/>
</dbReference>
<protein>
    <recommendedName>
        <fullName evidence="5">2-phosphoxylose phosphatase 1</fullName>
    </recommendedName>
    <alternativeName>
        <fullName evidence="6">Acid phosphatase-like protein 2</fullName>
    </alternativeName>
</protein>
<dbReference type="InterPro" id="IPR050645">
    <property type="entry name" value="Histidine_acid_phosphatase"/>
</dbReference>
<dbReference type="Gene3D" id="3.40.50.1240">
    <property type="entry name" value="Phosphoglycerate mutase-like"/>
    <property type="match status" value="1"/>
</dbReference>
<dbReference type="GO" id="GO:0003993">
    <property type="term" value="F:acid phosphatase activity"/>
    <property type="evidence" value="ECO:0007669"/>
    <property type="project" value="UniProtKB-EC"/>
</dbReference>
<dbReference type="Pfam" id="PF00328">
    <property type="entry name" value="His_Phos_2"/>
    <property type="match status" value="1"/>
</dbReference>
<evidence type="ECO:0000313" key="7">
    <source>
        <dbReference type="EMBL" id="KAJ6646232.1"/>
    </source>
</evidence>
<evidence type="ECO:0000313" key="8">
    <source>
        <dbReference type="Proteomes" id="UP001151699"/>
    </source>
</evidence>
<evidence type="ECO:0000256" key="4">
    <source>
        <dbReference type="ARBA" id="ARBA00036311"/>
    </source>
</evidence>
<dbReference type="PROSITE" id="PS51421">
    <property type="entry name" value="RAS"/>
    <property type="match status" value="1"/>
</dbReference>
<dbReference type="InterPro" id="IPR029033">
    <property type="entry name" value="His_PPase_superfam"/>
</dbReference>
<comment type="catalytic activity">
    <reaction evidence="4">
        <text>3-O-[beta-D-GlcA-(1-&gt;3)-beta-D-Gal-(1-&gt;3)-beta-D-Gal-(1-&gt;4)-beta-D-2-O-P-Xyl]-L-seryl-[protein] + H2O = 3-O-(beta-D-GlcA-(1-&gt;3)-beta-D-Gal-(1-&gt;3)-beta-D-Gal-(1-&gt;4)-beta-D-Xyl)-L-seryl-[protein] + phosphate</text>
        <dbReference type="Rhea" id="RHEA:56512"/>
        <dbReference type="Rhea" id="RHEA-COMP:12573"/>
        <dbReference type="Rhea" id="RHEA-COMP:14559"/>
        <dbReference type="ChEBI" id="CHEBI:15377"/>
        <dbReference type="ChEBI" id="CHEBI:43474"/>
        <dbReference type="ChEBI" id="CHEBI:132093"/>
        <dbReference type="ChEBI" id="CHEBI:140495"/>
    </reaction>
</comment>
<dbReference type="PROSITE" id="PS51419">
    <property type="entry name" value="RAB"/>
    <property type="match status" value="1"/>
</dbReference>
<dbReference type="GO" id="GO:0005794">
    <property type="term" value="C:Golgi apparatus"/>
    <property type="evidence" value="ECO:0007669"/>
    <property type="project" value="TreeGrafter"/>
</dbReference>
<comment type="similarity">
    <text evidence="2">Belongs to the histidine acid phosphatase family.</text>
</comment>
<dbReference type="Proteomes" id="UP001151699">
    <property type="component" value="Chromosome A"/>
</dbReference>
<dbReference type="PRINTS" id="PR00449">
    <property type="entry name" value="RASTRNSFRMNG"/>
</dbReference>
<reference evidence="7" key="1">
    <citation type="submission" date="2022-07" db="EMBL/GenBank/DDBJ databases">
        <authorList>
            <person name="Trinca V."/>
            <person name="Uliana J.V.C."/>
            <person name="Torres T.T."/>
            <person name="Ward R.J."/>
            <person name="Monesi N."/>
        </authorList>
    </citation>
    <scope>NUCLEOTIDE SEQUENCE</scope>
    <source>
        <strain evidence="7">HSMRA1968</strain>
        <tissue evidence="7">Whole embryos</tissue>
    </source>
</reference>
<dbReference type="OrthoDB" id="10262962at2759"/>
<dbReference type="PROSITE" id="PS00616">
    <property type="entry name" value="HIS_ACID_PHOSPHAT_1"/>
    <property type="match status" value="1"/>
</dbReference>
<dbReference type="SUPFAM" id="SSF52540">
    <property type="entry name" value="P-loop containing nucleoside triphosphate hydrolases"/>
    <property type="match status" value="1"/>
</dbReference>